<name>A0A8C6N044_MUSSI</name>
<dbReference type="Ensembl" id="ENSMSIT00000032715.1">
    <property type="protein sequence ID" value="ENSMSIP00000025937.1"/>
    <property type="gene ID" value="ENSMSIG00000021884.1"/>
</dbReference>
<sequence length="17" mass="1706">GSQLRTPRSAPSPAPSP</sequence>
<evidence type="ECO:0000313" key="1">
    <source>
        <dbReference type="Ensembl" id="ENSMSIP00000025937.1"/>
    </source>
</evidence>
<keyword evidence="2" id="KW-1185">Reference proteome</keyword>
<reference evidence="1" key="2">
    <citation type="submission" date="2025-09" db="UniProtKB">
        <authorList>
            <consortium name="Ensembl"/>
        </authorList>
    </citation>
    <scope>IDENTIFICATION</scope>
</reference>
<evidence type="ECO:0000313" key="2">
    <source>
        <dbReference type="Proteomes" id="UP000694415"/>
    </source>
</evidence>
<dbReference type="AlphaFoldDB" id="A0A8C6N044"/>
<accession>A0A8C6N044</accession>
<proteinExistence type="predicted"/>
<protein>
    <submittedName>
        <fullName evidence="1">Predicted gene, 21954</fullName>
    </submittedName>
</protein>
<reference evidence="1" key="1">
    <citation type="submission" date="2025-08" db="UniProtKB">
        <authorList>
            <consortium name="Ensembl"/>
        </authorList>
    </citation>
    <scope>IDENTIFICATION</scope>
</reference>
<dbReference type="Proteomes" id="UP000694415">
    <property type="component" value="Unplaced"/>
</dbReference>
<organism evidence="1 2">
    <name type="scientific">Mus spicilegus</name>
    <name type="common">Mound-building mouse</name>
    <dbReference type="NCBI Taxonomy" id="10103"/>
    <lineage>
        <taxon>Eukaryota</taxon>
        <taxon>Metazoa</taxon>
        <taxon>Chordata</taxon>
        <taxon>Craniata</taxon>
        <taxon>Vertebrata</taxon>
        <taxon>Euteleostomi</taxon>
        <taxon>Mammalia</taxon>
        <taxon>Eutheria</taxon>
        <taxon>Euarchontoglires</taxon>
        <taxon>Glires</taxon>
        <taxon>Rodentia</taxon>
        <taxon>Myomorpha</taxon>
        <taxon>Muroidea</taxon>
        <taxon>Muridae</taxon>
        <taxon>Murinae</taxon>
        <taxon>Mus</taxon>
        <taxon>Mus</taxon>
    </lineage>
</organism>